<evidence type="ECO:0000313" key="2">
    <source>
        <dbReference type="EMBL" id="CAM76285.1"/>
    </source>
</evidence>
<feature type="signal peptide" evidence="1">
    <location>
        <begin position="1"/>
        <end position="20"/>
    </location>
</feature>
<dbReference type="AlphaFoldDB" id="A4U078"/>
<keyword evidence="1" id="KW-0732">Signal</keyword>
<gene>
    <name evidence="2" type="ORF">MGR_1373</name>
</gene>
<proteinExistence type="predicted"/>
<name>A4U078_9PROT</name>
<dbReference type="SUPFAM" id="SSF53850">
    <property type="entry name" value="Periplasmic binding protein-like II"/>
    <property type="match status" value="1"/>
</dbReference>
<protein>
    <submittedName>
        <fullName evidence="2">Uncharacterized protein</fullName>
    </submittedName>
</protein>
<organism evidence="2">
    <name type="scientific">Magnetospirillum gryphiswaldense</name>
    <dbReference type="NCBI Taxonomy" id="55518"/>
    <lineage>
        <taxon>Bacteria</taxon>
        <taxon>Pseudomonadati</taxon>
        <taxon>Pseudomonadota</taxon>
        <taxon>Alphaproteobacteria</taxon>
        <taxon>Rhodospirillales</taxon>
        <taxon>Rhodospirillaceae</taxon>
        <taxon>Magnetospirillum</taxon>
    </lineage>
</organism>
<feature type="chain" id="PRO_5002674415" evidence="1">
    <location>
        <begin position="21"/>
        <end position="249"/>
    </location>
</feature>
<dbReference type="Gene3D" id="3.40.190.10">
    <property type="entry name" value="Periplasmic binding protein-like II"/>
    <property type="match status" value="2"/>
</dbReference>
<evidence type="ECO:0000256" key="1">
    <source>
        <dbReference type="SAM" id="SignalP"/>
    </source>
</evidence>
<accession>A4U078</accession>
<sequence>MKRFWLALVLMCGAIGGAQAASRDLVVGVEDIEYYPLFAIRDGEYVGAMREIVDAFARAKDYRVTYRPLPIKRLYAELAGGGIDVKLPDNPGWGGEAKAGLKMAYSKPVAAYIDGVVVRPGSIAKPVDQFRNLGTVAGFTPYAWLDRIKADKVALKENPRMELLLRQAVVGHVDGAYVNVAVANHVLNNILNMQGALIFNPALPHSRDYYHLSTTRRPEVVAEFDVWLKENAQMVKDIKDRFGAEKGVE</sequence>
<dbReference type="RefSeq" id="WP_106002866.1">
    <property type="nucleotide sequence ID" value="NZ_CP027527.1"/>
</dbReference>
<reference evidence="2" key="1">
    <citation type="journal article" date="2007" name="J. Bacteriol.">
        <title>Comparative genome analysis of four magnetotactic bacteria reveals a complex set of group-specific genes implicated in magnetosome biomineralization and function.</title>
        <authorList>
            <person name="Richter M."/>
            <person name="Kube M."/>
            <person name="Bazylinski D.A."/>
            <person name="Lombardot T."/>
            <person name="Gloeckner F.O."/>
            <person name="Reinhardt R."/>
            <person name="Schueler D."/>
        </authorList>
    </citation>
    <scope>NUCLEOTIDE SEQUENCE</scope>
    <source>
        <strain evidence="2">MSR-1</strain>
    </source>
</reference>
<dbReference type="EMBL" id="CU459003">
    <property type="protein sequence ID" value="CAM76285.1"/>
    <property type="molecule type" value="Genomic_DNA"/>
</dbReference>